<dbReference type="Gene3D" id="3.40.50.720">
    <property type="entry name" value="NAD(P)-binding Rossmann-like Domain"/>
    <property type="match status" value="1"/>
</dbReference>
<proteinExistence type="predicted"/>
<comment type="caution">
    <text evidence="2">The sequence shown here is derived from an EMBL/GenBank/DDBJ whole genome shotgun (WGS) entry which is preliminary data.</text>
</comment>
<dbReference type="OrthoDB" id="9801785at2"/>
<dbReference type="PANTHER" id="PTHR43000">
    <property type="entry name" value="DTDP-D-GLUCOSE 4,6-DEHYDRATASE-RELATED"/>
    <property type="match status" value="1"/>
</dbReference>
<dbReference type="NCBIfam" id="TIGR02622">
    <property type="entry name" value="CDP_4_6_dhtase"/>
    <property type="match status" value="1"/>
</dbReference>
<dbReference type="InterPro" id="IPR036291">
    <property type="entry name" value="NAD(P)-bd_dom_sf"/>
</dbReference>
<organism evidence="2 3">
    <name type="scientific">Rhodoblastus sphagnicola</name>
    <dbReference type="NCBI Taxonomy" id="333368"/>
    <lineage>
        <taxon>Bacteria</taxon>
        <taxon>Pseudomonadati</taxon>
        <taxon>Pseudomonadota</taxon>
        <taxon>Alphaproteobacteria</taxon>
        <taxon>Hyphomicrobiales</taxon>
        <taxon>Rhodoblastaceae</taxon>
        <taxon>Rhodoblastus</taxon>
    </lineage>
</organism>
<gene>
    <name evidence="2" type="ORF">CCR94_19405</name>
</gene>
<evidence type="ECO:0000313" key="3">
    <source>
        <dbReference type="Proteomes" id="UP000239089"/>
    </source>
</evidence>
<dbReference type="Pfam" id="PF16363">
    <property type="entry name" value="GDP_Man_Dehyd"/>
    <property type="match status" value="1"/>
</dbReference>
<dbReference type="AlphaFoldDB" id="A0A2S6MZ89"/>
<dbReference type="SUPFAM" id="SSF51735">
    <property type="entry name" value="NAD(P)-binding Rossmann-fold domains"/>
    <property type="match status" value="1"/>
</dbReference>
<dbReference type="InterPro" id="IPR016040">
    <property type="entry name" value="NAD(P)-bd_dom"/>
</dbReference>
<protein>
    <submittedName>
        <fullName evidence="2">CDP-glucose 4,6-dehydratase</fullName>
    </submittedName>
</protein>
<keyword evidence="3" id="KW-1185">Reference proteome</keyword>
<sequence length="380" mass="41669">MEGMVIDSGFWRRKRVFVTGHTGFKGAWLSLMLARLNAETTGYALAPPTDPSLFDLLSVGDTLEDVRGDVNDLDRLRRVMIAADPEIVIHMAAQPLVKSGYADPVATFQTNVMGSVNVLEAARACPNLQALVNVTTDKCYDNREWLRGYRETDPLGGRDPYSNSKACAELVTASYRASFFAQGATIATARAGNVIGGGDFADNRILPDAVRAFAAGRPLDVRAPKAVRPWQHVLEPLSGYLMLAEQAARHGEAFADGWNFGPGPDSERDVEALITRFIAAWGPGARWTPDRAAHPHEAGLLRLDASKAREKLDWRPLLSFDEAVDWTARWYRAHATGADVRGKTFDQIDAYLGQRVRLTSPFPAHESGATQEQHAAERIA</sequence>
<dbReference type="CDD" id="cd05252">
    <property type="entry name" value="CDP_GD_SDR_e"/>
    <property type="match status" value="1"/>
</dbReference>
<feature type="domain" description="NAD(P)-binding" evidence="1">
    <location>
        <begin position="17"/>
        <end position="325"/>
    </location>
</feature>
<dbReference type="Gene3D" id="3.90.25.10">
    <property type="entry name" value="UDP-galactose 4-epimerase, domain 1"/>
    <property type="match status" value="1"/>
</dbReference>
<reference evidence="2 3" key="1">
    <citation type="journal article" date="2018" name="Arch. Microbiol.">
        <title>New insights into the metabolic potential of the phototrophic purple bacterium Rhodopila globiformis DSM 161(T) from its draft genome sequence and evidence for a vanadium-dependent nitrogenase.</title>
        <authorList>
            <person name="Imhoff J.F."/>
            <person name="Rahn T."/>
            <person name="Kunzel S."/>
            <person name="Neulinger S.C."/>
        </authorList>
    </citation>
    <scope>NUCLEOTIDE SEQUENCE [LARGE SCALE GENOMIC DNA]</scope>
    <source>
        <strain evidence="2 3">DSM 16996</strain>
    </source>
</reference>
<dbReference type="Proteomes" id="UP000239089">
    <property type="component" value="Unassembled WGS sequence"/>
</dbReference>
<evidence type="ECO:0000259" key="1">
    <source>
        <dbReference type="Pfam" id="PF16363"/>
    </source>
</evidence>
<name>A0A2S6MZ89_9HYPH</name>
<dbReference type="EMBL" id="NHSJ01000121">
    <property type="protein sequence ID" value="PPQ27693.1"/>
    <property type="molecule type" value="Genomic_DNA"/>
</dbReference>
<evidence type="ECO:0000313" key="2">
    <source>
        <dbReference type="EMBL" id="PPQ27693.1"/>
    </source>
</evidence>
<accession>A0A2S6MZ89</accession>
<dbReference type="InterPro" id="IPR013445">
    <property type="entry name" value="CDP_4_6_deHydtase"/>
</dbReference>